<dbReference type="AlphaFoldDB" id="A0A8B6HKG8"/>
<dbReference type="InterPro" id="IPR036179">
    <property type="entry name" value="Ig-like_dom_sf"/>
</dbReference>
<dbReference type="Gene3D" id="2.60.470.10">
    <property type="entry name" value="Acid-sensing ion channels like domains"/>
    <property type="match status" value="1"/>
</dbReference>
<feature type="domain" description="Ig-like" evidence="1">
    <location>
        <begin position="9"/>
        <end position="99"/>
    </location>
</feature>
<dbReference type="OrthoDB" id="6238402at2759"/>
<dbReference type="SMART" id="SM00409">
    <property type="entry name" value="IG"/>
    <property type="match status" value="1"/>
</dbReference>
<dbReference type="Proteomes" id="UP000596742">
    <property type="component" value="Unassembled WGS sequence"/>
</dbReference>
<keyword evidence="3" id="KW-1185">Reference proteome</keyword>
<reference evidence="2" key="1">
    <citation type="submission" date="2018-11" db="EMBL/GenBank/DDBJ databases">
        <authorList>
            <person name="Alioto T."/>
            <person name="Alioto T."/>
        </authorList>
    </citation>
    <scope>NUCLEOTIDE SEQUENCE</scope>
</reference>
<dbReference type="InterPro" id="IPR003599">
    <property type="entry name" value="Ig_sub"/>
</dbReference>
<proteinExistence type="predicted"/>
<evidence type="ECO:0000259" key="1">
    <source>
        <dbReference type="PROSITE" id="PS50835"/>
    </source>
</evidence>
<dbReference type="InterPro" id="IPR013783">
    <property type="entry name" value="Ig-like_fold"/>
</dbReference>
<dbReference type="Pfam" id="PF13927">
    <property type="entry name" value="Ig_3"/>
    <property type="match status" value="1"/>
</dbReference>
<dbReference type="InterPro" id="IPR003598">
    <property type="entry name" value="Ig_sub2"/>
</dbReference>
<evidence type="ECO:0000313" key="2">
    <source>
        <dbReference type="EMBL" id="VDI80389.1"/>
    </source>
</evidence>
<dbReference type="SUPFAM" id="SSF48726">
    <property type="entry name" value="Immunoglobulin"/>
    <property type="match status" value="1"/>
</dbReference>
<dbReference type="SMART" id="SM00408">
    <property type="entry name" value="IGc2"/>
    <property type="match status" value="1"/>
</dbReference>
<dbReference type="Gene3D" id="2.60.40.10">
    <property type="entry name" value="Immunoglobulins"/>
    <property type="match status" value="1"/>
</dbReference>
<dbReference type="InterPro" id="IPR007110">
    <property type="entry name" value="Ig-like_dom"/>
</dbReference>
<name>A0A8B6HKG8_MYTGA</name>
<dbReference type="EMBL" id="UYJE01010168">
    <property type="protein sequence ID" value="VDI80389.1"/>
    <property type="molecule type" value="Genomic_DNA"/>
</dbReference>
<comment type="caution">
    <text evidence="2">The sequence shown here is derived from an EMBL/GenBank/DDBJ whole genome shotgun (WGS) entry which is preliminary data.</text>
</comment>
<protein>
    <recommendedName>
        <fullName evidence="1">Ig-like domain-containing protein</fullName>
    </recommendedName>
</protein>
<organism evidence="2 3">
    <name type="scientific">Mytilus galloprovincialis</name>
    <name type="common">Mediterranean mussel</name>
    <dbReference type="NCBI Taxonomy" id="29158"/>
    <lineage>
        <taxon>Eukaryota</taxon>
        <taxon>Metazoa</taxon>
        <taxon>Spiralia</taxon>
        <taxon>Lophotrochozoa</taxon>
        <taxon>Mollusca</taxon>
        <taxon>Bivalvia</taxon>
        <taxon>Autobranchia</taxon>
        <taxon>Pteriomorphia</taxon>
        <taxon>Mytilida</taxon>
        <taxon>Mytiloidea</taxon>
        <taxon>Mytilidae</taxon>
        <taxon>Mytilinae</taxon>
        <taxon>Mytilus</taxon>
    </lineage>
</organism>
<gene>
    <name evidence="2" type="ORF">MGAL_10B017380</name>
</gene>
<accession>A0A8B6HKG8</accession>
<sequence length="180" mass="20536">MNAYSQALPNVTIHTTYYKVLIGGTITLQCKVTDISSAFEVQWHYGYEHGYINITNDKANKYNVSTTNTQSLTIFNAESNDQGIYKCTAEKQQGIDEITLIFLRVIKQDLDKIFRGTNEVFRLKMLDPSFETPQELETAIKNLSADFSDFVIYCNFEGRECNESLDSKSNSKYGKCWTGK</sequence>
<evidence type="ECO:0000313" key="3">
    <source>
        <dbReference type="Proteomes" id="UP000596742"/>
    </source>
</evidence>
<dbReference type="PROSITE" id="PS50835">
    <property type="entry name" value="IG_LIKE"/>
    <property type="match status" value="1"/>
</dbReference>